<feature type="repeat" description="PPR" evidence="2">
    <location>
        <begin position="146"/>
        <end position="180"/>
    </location>
</feature>
<dbReference type="AlphaFoldDB" id="A0AB40C363"/>
<dbReference type="NCBIfam" id="TIGR00756">
    <property type="entry name" value="PPR"/>
    <property type="match status" value="4"/>
</dbReference>
<dbReference type="RefSeq" id="XP_039134201.1">
    <property type="nucleotide sequence ID" value="XM_039278267.1"/>
</dbReference>
<dbReference type="GO" id="GO:0003723">
    <property type="term" value="F:RNA binding"/>
    <property type="evidence" value="ECO:0007669"/>
    <property type="project" value="InterPro"/>
</dbReference>
<keyword evidence="1" id="KW-0677">Repeat</keyword>
<evidence type="ECO:0000313" key="4">
    <source>
        <dbReference type="Proteomes" id="UP001515500"/>
    </source>
</evidence>
<dbReference type="InterPro" id="IPR046848">
    <property type="entry name" value="E_motif"/>
</dbReference>
<evidence type="ECO:0000256" key="2">
    <source>
        <dbReference type="PROSITE-ProRule" id="PRU00708"/>
    </source>
</evidence>
<feature type="repeat" description="PPR" evidence="2">
    <location>
        <begin position="248"/>
        <end position="282"/>
    </location>
</feature>
<accession>A0AB40C363</accession>
<dbReference type="GO" id="GO:0009451">
    <property type="term" value="P:RNA modification"/>
    <property type="evidence" value="ECO:0007669"/>
    <property type="project" value="InterPro"/>
</dbReference>
<dbReference type="InterPro" id="IPR002885">
    <property type="entry name" value="PPR_rpt"/>
</dbReference>
<evidence type="ECO:0000256" key="3">
    <source>
        <dbReference type="SAM" id="MobiDB-lite"/>
    </source>
</evidence>
<dbReference type="InterPro" id="IPR046960">
    <property type="entry name" value="PPR_At4g14850-like_plant"/>
</dbReference>
<feature type="region of interest" description="Disordered" evidence="3">
    <location>
        <begin position="1"/>
        <end position="30"/>
    </location>
</feature>
<evidence type="ECO:0000256" key="1">
    <source>
        <dbReference type="ARBA" id="ARBA00022737"/>
    </source>
</evidence>
<dbReference type="PANTHER" id="PTHR47926">
    <property type="entry name" value="PENTATRICOPEPTIDE REPEAT-CONTAINING PROTEIN"/>
    <property type="match status" value="1"/>
</dbReference>
<reference evidence="5" key="1">
    <citation type="submission" date="2025-08" db="UniProtKB">
        <authorList>
            <consortium name="RefSeq"/>
        </authorList>
    </citation>
    <scope>IDENTIFICATION</scope>
</reference>
<dbReference type="GeneID" id="120271586"/>
<name>A0AB40C363_DIOCR</name>
<dbReference type="Pfam" id="PF13041">
    <property type="entry name" value="PPR_2"/>
    <property type="match status" value="1"/>
</dbReference>
<evidence type="ECO:0000313" key="5">
    <source>
        <dbReference type="RefSeq" id="XP_039134201.1"/>
    </source>
</evidence>
<gene>
    <name evidence="5" type="primary">LOC120271586</name>
</gene>
<organism evidence="4 5">
    <name type="scientific">Dioscorea cayennensis subsp. rotundata</name>
    <name type="common">White Guinea yam</name>
    <name type="synonym">Dioscorea rotundata</name>
    <dbReference type="NCBI Taxonomy" id="55577"/>
    <lineage>
        <taxon>Eukaryota</taxon>
        <taxon>Viridiplantae</taxon>
        <taxon>Streptophyta</taxon>
        <taxon>Embryophyta</taxon>
        <taxon>Tracheophyta</taxon>
        <taxon>Spermatophyta</taxon>
        <taxon>Magnoliopsida</taxon>
        <taxon>Liliopsida</taxon>
        <taxon>Dioscoreales</taxon>
        <taxon>Dioscoreaceae</taxon>
        <taxon>Dioscorea</taxon>
    </lineage>
</organism>
<dbReference type="FunFam" id="1.25.40.10:FF:000348">
    <property type="entry name" value="Pentatricopeptide repeat-containing protein chloroplastic"/>
    <property type="match status" value="1"/>
</dbReference>
<dbReference type="Pfam" id="PF01535">
    <property type="entry name" value="PPR"/>
    <property type="match status" value="5"/>
</dbReference>
<dbReference type="FunFam" id="1.25.40.10:FF:000184">
    <property type="entry name" value="Pentatricopeptide repeat-containing protein, chloroplastic"/>
    <property type="match status" value="1"/>
</dbReference>
<keyword evidence="4" id="KW-1185">Reference proteome</keyword>
<sequence>MALLVSLKPSTLEKPGRHSPPAEQSNGRNPLDPLLPALQSLVDARRFSSKTSFISAIRACSATLSISQAKPIHALIFKAGLSSDRFVATSLIDLYSSSGFLHHARQVFDGITDRDVILETSMLKALLDNGEFEHANDLFDEMPERDVVAWNAMICGCSQCGLPEYALELFRGMQASVVRPNRITFIGVLSACSQLGCLPLGLWVHAYVNRYLDGDESPALYNALVHMYAKCGWLDVALQLFIKQEPKNLESWNTMLNGFAIHGCGTGALSLFSQMIKIGLLPDRISFIGVLMACSHAGLIDDARDCFYLMRRMYSIEPKAEHYGCLVDALCRGGYIDEAWMVIKSMPFEKNAGVYGALLGGCLRYCNYGLGLEVARHLIEIEPWEESRYMALVKLYAMLGRDEEAMNVRKVLNEKGIKKSSGSSAIEIDGVVHEFLAKDRAHCQSEDIYSMLDVLGSTLEFEWVNDMQTMWDTIDTN</sequence>
<protein>
    <submittedName>
        <fullName evidence="5">Pentatricopeptide repeat-containing protein At2g22410, mitochondrial-like</fullName>
    </submittedName>
</protein>
<dbReference type="Proteomes" id="UP001515500">
    <property type="component" value="Chromosome 11"/>
</dbReference>
<dbReference type="InterPro" id="IPR011990">
    <property type="entry name" value="TPR-like_helical_dom_sf"/>
</dbReference>
<proteinExistence type="predicted"/>
<dbReference type="Pfam" id="PF20431">
    <property type="entry name" value="E_motif"/>
    <property type="match status" value="1"/>
</dbReference>
<dbReference type="Gene3D" id="1.25.40.10">
    <property type="entry name" value="Tetratricopeptide repeat domain"/>
    <property type="match status" value="3"/>
</dbReference>
<dbReference type="PROSITE" id="PS51375">
    <property type="entry name" value="PPR"/>
    <property type="match status" value="2"/>
</dbReference>